<evidence type="ECO:0000313" key="1">
    <source>
        <dbReference type="EMBL" id="ORZ16137.1"/>
    </source>
</evidence>
<dbReference type="OrthoDB" id="2443936at2759"/>
<comment type="caution">
    <text evidence="1">The sequence shown here is derived from an EMBL/GenBank/DDBJ whole genome shotgun (WGS) entry which is preliminary data.</text>
</comment>
<dbReference type="AlphaFoldDB" id="A0A1Y2GN53"/>
<organism evidence="1 2">
    <name type="scientific">Lobosporangium transversale</name>
    <dbReference type="NCBI Taxonomy" id="64571"/>
    <lineage>
        <taxon>Eukaryota</taxon>
        <taxon>Fungi</taxon>
        <taxon>Fungi incertae sedis</taxon>
        <taxon>Mucoromycota</taxon>
        <taxon>Mortierellomycotina</taxon>
        <taxon>Mortierellomycetes</taxon>
        <taxon>Mortierellales</taxon>
        <taxon>Mortierellaceae</taxon>
        <taxon>Lobosporangium</taxon>
    </lineage>
</organism>
<protein>
    <submittedName>
        <fullName evidence="1">Uncharacterized protein</fullName>
    </submittedName>
</protein>
<dbReference type="RefSeq" id="XP_021881484.1">
    <property type="nucleotide sequence ID" value="XM_022030937.1"/>
</dbReference>
<sequence>MLSKQVNAMPQKPAVALLSALEKHLSWALERRNEEHVSFPNFVVKFRFYDKADAHQAYTNLLNSGKIAKARLKILNSDYEHFKNNTDDIFWSRRLLNKSSKLTISNASVKVQEAGLEQVGPNLQRHIDRHRLKDYMVDSQRRDEGTRTKVSDDIDAGVLSEDSQDIEPISDNGKQTGVVLIK</sequence>
<gene>
    <name evidence="1" type="ORF">BCR41DRAFT_61187</name>
</gene>
<dbReference type="Proteomes" id="UP000193648">
    <property type="component" value="Unassembled WGS sequence"/>
</dbReference>
<dbReference type="InParanoid" id="A0A1Y2GN53"/>
<evidence type="ECO:0000313" key="2">
    <source>
        <dbReference type="Proteomes" id="UP000193648"/>
    </source>
</evidence>
<dbReference type="EMBL" id="MCFF01000018">
    <property type="protein sequence ID" value="ORZ16137.1"/>
    <property type="molecule type" value="Genomic_DNA"/>
</dbReference>
<dbReference type="GeneID" id="33572778"/>
<accession>A0A1Y2GN53</accession>
<keyword evidence="2" id="KW-1185">Reference proteome</keyword>
<proteinExistence type="predicted"/>
<reference evidence="1 2" key="1">
    <citation type="submission" date="2016-07" db="EMBL/GenBank/DDBJ databases">
        <title>Pervasive Adenine N6-methylation of Active Genes in Fungi.</title>
        <authorList>
            <consortium name="DOE Joint Genome Institute"/>
            <person name="Mondo S.J."/>
            <person name="Dannebaum R.O."/>
            <person name="Kuo R.C."/>
            <person name="Labutti K."/>
            <person name="Haridas S."/>
            <person name="Kuo A."/>
            <person name="Salamov A."/>
            <person name="Ahrendt S.R."/>
            <person name="Lipzen A."/>
            <person name="Sullivan W."/>
            <person name="Andreopoulos W.B."/>
            <person name="Clum A."/>
            <person name="Lindquist E."/>
            <person name="Daum C."/>
            <person name="Ramamoorthy G.K."/>
            <person name="Gryganskyi A."/>
            <person name="Culley D."/>
            <person name="Magnuson J.K."/>
            <person name="James T.Y."/>
            <person name="O'Malley M.A."/>
            <person name="Stajich J.E."/>
            <person name="Spatafora J.W."/>
            <person name="Visel A."/>
            <person name="Grigoriev I.V."/>
        </authorList>
    </citation>
    <scope>NUCLEOTIDE SEQUENCE [LARGE SCALE GENOMIC DNA]</scope>
    <source>
        <strain evidence="1 2">NRRL 3116</strain>
    </source>
</reference>
<name>A0A1Y2GN53_9FUNG</name>